<accession>A0A1V9ADH8</accession>
<gene>
    <name evidence="5" type="ORF">B1813_02810</name>
</gene>
<organism evidence="5 6">
    <name type="scientific">Saccharomonospora piscinae</name>
    <dbReference type="NCBI Taxonomy" id="687388"/>
    <lineage>
        <taxon>Bacteria</taxon>
        <taxon>Bacillati</taxon>
        <taxon>Actinomycetota</taxon>
        <taxon>Actinomycetes</taxon>
        <taxon>Pseudonocardiales</taxon>
        <taxon>Pseudonocardiaceae</taxon>
        <taxon>Saccharomonospora</taxon>
    </lineage>
</organism>
<dbReference type="PANTHER" id="PTHR46796:SF13">
    <property type="entry name" value="HTH-TYPE TRANSCRIPTIONAL ACTIVATOR RHAS"/>
    <property type="match status" value="1"/>
</dbReference>
<dbReference type="EMBL" id="MWIH01000002">
    <property type="protein sequence ID" value="OQO95182.1"/>
    <property type="molecule type" value="Genomic_DNA"/>
</dbReference>
<evidence type="ECO:0000256" key="1">
    <source>
        <dbReference type="ARBA" id="ARBA00023015"/>
    </source>
</evidence>
<dbReference type="Gene3D" id="1.10.10.60">
    <property type="entry name" value="Homeodomain-like"/>
    <property type="match status" value="2"/>
</dbReference>
<dbReference type="InterPro" id="IPR009057">
    <property type="entry name" value="Homeodomain-like_sf"/>
</dbReference>
<dbReference type="SMART" id="SM00342">
    <property type="entry name" value="HTH_ARAC"/>
    <property type="match status" value="1"/>
</dbReference>
<keyword evidence="2" id="KW-0238">DNA-binding</keyword>
<dbReference type="GO" id="GO:0043565">
    <property type="term" value="F:sequence-specific DNA binding"/>
    <property type="evidence" value="ECO:0007669"/>
    <property type="project" value="InterPro"/>
</dbReference>
<dbReference type="InterPro" id="IPR050204">
    <property type="entry name" value="AraC_XylS_family_regulators"/>
</dbReference>
<dbReference type="PROSITE" id="PS00041">
    <property type="entry name" value="HTH_ARAC_FAMILY_1"/>
    <property type="match status" value="1"/>
</dbReference>
<dbReference type="SUPFAM" id="SSF46689">
    <property type="entry name" value="Homeodomain-like"/>
    <property type="match status" value="2"/>
</dbReference>
<dbReference type="STRING" id="1962155.B1813_02810"/>
<keyword evidence="6" id="KW-1185">Reference proteome</keyword>
<keyword evidence="3" id="KW-0804">Transcription</keyword>
<keyword evidence="1" id="KW-0805">Transcription regulation</keyword>
<evidence type="ECO:0000256" key="2">
    <source>
        <dbReference type="ARBA" id="ARBA00023125"/>
    </source>
</evidence>
<evidence type="ECO:0000259" key="4">
    <source>
        <dbReference type="PROSITE" id="PS01124"/>
    </source>
</evidence>
<dbReference type="PANTHER" id="PTHR46796">
    <property type="entry name" value="HTH-TYPE TRANSCRIPTIONAL ACTIVATOR RHAS-RELATED"/>
    <property type="match status" value="1"/>
</dbReference>
<name>A0A1V9ADH8_SACPI</name>
<dbReference type="Pfam" id="PF12852">
    <property type="entry name" value="Cupin_6"/>
    <property type="match status" value="1"/>
</dbReference>
<evidence type="ECO:0000313" key="6">
    <source>
        <dbReference type="Proteomes" id="UP000192591"/>
    </source>
</evidence>
<dbReference type="Pfam" id="PF12833">
    <property type="entry name" value="HTH_18"/>
    <property type="match status" value="1"/>
</dbReference>
<evidence type="ECO:0000313" key="5">
    <source>
        <dbReference type="EMBL" id="OQO95182.1"/>
    </source>
</evidence>
<dbReference type="AlphaFoldDB" id="A0A1V9ADH8"/>
<feature type="domain" description="HTH araC/xylS-type" evidence="4">
    <location>
        <begin position="213"/>
        <end position="311"/>
    </location>
</feature>
<dbReference type="InterPro" id="IPR018060">
    <property type="entry name" value="HTH_AraC"/>
</dbReference>
<dbReference type="PROSITE" id="PS01124">
    <property type="entry name" value="HTH_ARAC_FAMILY_2"/>
    <property type="match status" value="1"/>
</dbReference>
<dbReference type="InterPro" id="IPR032783">
    <property type="entry name" value="AraC_lig"/>
</dbReference>
<comment type="caution">
    <text evidence="5">The sequence shown here is derived from an EMBL/GenBank/DDBJ whole genome shotgun (WGS) entry which is preliminary data.</text>
</comment>
<dbReference type="GO" id="GO:0003700">
    <property type="term" value="F:DNA-binding transcription factor activity"/>
    <property type="evidence" value="ECO:0007669"/>
    <property type="project" value="InterPro"/>
</dbReference>
<proteinExistence type="predicted"/>
<dbReference type="Proteomes" id="UP000192591">
    <property type="component" value="Unassembled WGS sequence"/>
</dbReference>
<dbReference type="InterPro" id="IPR018062">
    <property type="entry name" value="HTH_AraC-typ_CS"/>
</dbReference>
<sequence>MTGDPLGSLLDGPRAHGAFLLRTVLAPPWSVRVEDRAPLTVLLPRRGRAWLVADDGAPLCLEPGDVAVVRGPDPYTVASDAALPPDVVIKPGQHSTTVSGADLCAPWSRDVRTWGTASADGDTMLVGTYDVRGEVGGRLLAALPPRLVVPGDEAPASLVSLLEAEVARDTPGQDVVLDRLLDLVLITVLRAHFTRQAGDAPSWYRAQADPVVGATLRLLHAEPARPWTVAGLATTVGVSRAALARRFTALVGQPPMAYLTGWRLALAAELLREPARTLDAVARRVGYGTAFALSTAFKRAYGVSPQHYRRTRLSRPE</sequence>
<protein>
    <submittedName>
        <fullName evidence="5">AraC family transcriptional regulator</fullName>
    </submittedName>
</protein>
<reference evidence="5 6" key="1">
    <citation type="submission" date="2017-02" db="EMBL/GenBank/DDBJ databases">
        <title>Draft genome of Saccharomonospora sp. 154.</title>
        <authorList>
            <person name="Alonso-Carmona G.S."/>
            <person name="De La Haba R."/>
            <person name="Vera-Gargallo B."/>
            <person name="Sandoval-Trujillo A.H."/>
            <person name="Ramirez-Duran N."/>
            <person name="Ventosa A."/>
        </authorList>
    </citation>
    <scope>NUCLEOTIDE SEQUENCE [LARGE SCALE GENOMIC DNA]</scope>
    <source>
        <strain evidence="5 6">LRS4.154</strain>
    </source>
</reference>
<evidence type="ECO:0000256" key="3">
    <source>
        <dbReference type="ARBA" id="ARBA00023163"/>
    </source>
</evidence>